<dbReference type="Proteomes" id="UP001227543">
    <property type="component" value="Unassembled WGS sequence"/>
</dbReference>
<protein>
    <submittedName>
        <fullName evidence="1">Uncharacterized protein</fullName>
    </submittedName>
</protein>
<reference evidence="1 2" key="1">
    <citation type="submission" date="2016-10" db="EMBL/GenBank/DDBJ databases">
        <title>The genome sequence of Colletotrichum fioriniae PJ7.</title>
        <authorList>
            <person name="Baroncelli R."/>
        </authorList>
    </citation>
    <scope>NUCLEOTIDE SEQUENCE [LARGE SCALE GENOMIC DNA]</scope>
    <source>
        <strain evidence="1 2">Tom-12</strain>
    </source>
</reference>
<dbReference type="RefSeq" id="XP_060380834.1">
    <property type="nucleotide sequence ID" value="XM_060524615.1"/>
</dbReference>
<comment type="caution">
    <text evidence="1">The sequence shown here is derived from an EMBL/GenBank/DDBJ whole genome shotgun (WGS) entry which is preliminary data.</text>
</comment>
<dbReference type="GeneID" id="85408853"/>
<evidence type="ECO:0000313" key="1">
    <source>
        <dbReference type="EMBL" id="KAK1495466.1"/>
    </source>
</evidence>
<proteinExistence type="predicted"/>
<evidence type="ECO:0000313" key="2">
    <source>
        <dbReference type="Proteomes" id="UP001227543"/>
    </source>
</evidence>
<organism evidence="1 2">
    <name type="scientific">Colletotrichum tamarilloi</name>
    <dbReference type="NCBI Taxonomy" id="1209934"/>
    <lineage>
        <taxon>Eukaryota</taxon>
        <taxon>Fungi</taxon>
        <taxon>Dikarya</taxon>
        <taxon>Ascomycota</taxon>
        <taxon>Pezizomycotina</taxon>
        <taxon>Sordariomycetes</taxon>
        <taxon>Hypocreomycetidae</taxon>
        <taxon>Glomerellales</taxon>
        <taxon>Glomerellaceae</taxon>
        <taxon>Colletotrichum</taxon>
        <taxon>Colletotrichum acutatum species complex</taxon>
    </lineage>
</organism>
<sequence>MLFCWTTLRRYRHFRCSTIILAARQKVDRHTRIVQIHWYSAATSVTVQLQSTFMRPRQRPGTPVMIPSYKAILQVGGQPVAGKTQRKSYRAEIGRQRVQLLPLGDGNVTLAAHTHTRTWLLEGIDGAAAAATTSHRSRLLTSPGRTGGC</sequence>
<gene>
    <name evidence="1" type="ORF">CTAM01_08595</name>
</gene>
<name>A0ABQ9R5X7_9PEZI</name>
<keyword evidence="2" id="KW-1185">Reference proteome</keyword>
<dbReference type="EMBL" id="MLFU01000030">
    <property type="protein sequence ID" value="KAK1495466.1"/>
    <property type="molecule type" value="Genomic_DNA"/>
</dbReference>
<accession>A0ABQ9R5X7</accession>